<dbReference type="EMBL" id="JBFOLK010000005">
    <property type="protein sequence ID" value="KAL2512470.1"/>
    <property type="molecule type" value="Genomic_DNA"/>
</dbReference>
<evidence type="ECO:0000313" key="1">
    <source>
        <dbReference type="EMBL" id="KAL2512470.1"/>
    </source>
</evidence>
<protein>
    <submittedName>
        <fullName evidence="1">Reverse transcriptase Ty1/copia-type domain-containing protein</fullName>
    </submittedName>
</protein>
<proteinExistence type="predicted"/>
<dbReference type="Pfam" id="PF14223">
    <property type="entry name" value="Retrotran_gag_2"/>
    <property type="match status" value="1"/>
</dbReference>
<dbReference type="InterPro" id="IPR012337">
    <property type="entry name" value="RNaseH-like_sf"/>
</dbReference>
<keyword evidence="1" id="KW-0695">RNA-directed DNA polymerase</keyword>
<dbReference type="InterPro" id="IPR036397">
    <property type="entry name" value="RNaseH_sf"/>
</dbReference>
<keyword evidence="2" id="KW-1185">Reference proteome</keyword>
<reference evidence="2" key="1">
    <citation type="submission" date="2024-07" db="EMBL/GenBank/DDBJ databases">
        <title>Two chromosome-level genome assemblies of Korean endemic species Abeliophyllum distichum and Forsythia ovata (Oleaceae).</title>
        <authorList>
            <person name="Jang H."/>
        </authorList>
    </citation>
    <scope>NUCLEOTIDE SEQUENCE [LARGE SCALE GENOMIC DNA]</scope>
</reference>
<dbReference type="Proteomes" id="UP001604336">
    <property type="component" value="Unassembled WGS sequence"/>
</dbReference>
<keyword evidence="1" id="KW-0548">Nucleotidyltransferase</keyword>
<comment type="caution">
    <text evidence="1">The sequence shown here is derived from an EMBL/GenBank/DDBJ whole genome shotgun (WGS) entry which is preliminary data.</text>
</comment>
<dbReference type="AlphaFoldDB" id="A0ABD1TIC6"/>
<accession>A0ABD1TIC6</accession>
<dbReference type="GO" id="GO:0003964">
    <property type="term" value="F:RNA-directed DNA polymerase activity"/>
    <property type="evidence" value="ECO:0007669"/>
    <property type="project" value="UniProtKB-KW"/>
</dbReference>
<organism evidence="1 2">
    <name type="scientific">Abeliophyllum distichum</name>
    <dbReference type="NCBI Taxonomy" id="126358"/>
    <lineage>
        <taxon>Eukaryota</taxon>
        <taxon>Viridiplantae</taxon>
        <taxon>Streptophyta</taxon>
        <taxon>Embryophyta</taxon>
        <taxon>Tracheophyta</taxon>
        <taxon>Spermatophyta</taxon>
        <taxon>Magnoliopsida</taxon>
        <taxon>eudicotyledons</taxon>
        <taxon>Gunneridae</taxon>
        <taxon>Pentapetalae</taxon>
        <taxon>asterids</taxon>
        <taxon>lamiids</taxon>
        <taxon>Lamiales</taxon>
        <taxon>Oleaceae</taxon>
        <taxon>Forsythieae</taxon>
        <taxon>Abeliophyllum</taxon>
    </lineage>
</organism>
<sequence length="403" mass="46428">MRALLLQQRYAAALDCSWAAEISPYRRKELDEIAWSSIFIHLSDSVIRKVGETLTADSLRKKLEDLYLIKTMTNKCYLLRLFYNFRFDNFSSLEENIDKFTKLIQDLANCDEILSNDQQVVALLNSLGDKYKDVRNSLEYGRGDLTVDIVTSALRNKDLELREDLRENKNGMGLFMREKPGNCGIIKHRTVTYTPQQNGVAERMKRTLLNKVRCKLLSSDDLDKRRSTSSYVFILCDGCISWKSQLQKIVALSSTEAEYIAACDAVKERLWLRGLLGEIGFRNETIRLYTDNQSVIHLSKNPVYHDRTKHVDIKFHFVRDMVEKNIVDLIKIPTQFNPSDTGTIEQMKSELDTASCTKEYCTNGSSISSARWSLLRNMLQNWTGFRLGLDFTIFICGPLPYLD</sequence>
<dbReference type="CDD" id="cd09272">
    <property type="entry name" value="RNase_HI_RT_Ty1"/>
    <property type="match status" value="1"/>
</dbReference>
<dbReference type="SUPFAM" id="SSF53098">
    <property type="entry name" value="Ribonuclease H-like"/>
    <property type="match status" value="1"/>
</dbReference>
<name>A0ABD1TIC6_9LAMI</name>
<gene>
    <name evidence="1" type="ORF">Adt_18070</name>
</gene>
<evidence type="ECO:0000313" key="2">
    <source>
        <dbReference type="Proteomes" id="UP001604336"/>
    </source>
</evidence>
<dbReference type="Gene3D" id="3.30.420.10">
    <property type="entry name" value="Ribonuclease H-like superfamily/Ribonuclease H"/>
    <property type="match status" value="1"/>
</dbReference>
<dbReference type="PANTHER" id="PTHR11439">
    <property type="entry name" value="GAG-POL-RELATED RETROTRANSPOSON"/>
    <property type="match status" value="1"/>
</dbReference>
<keyword evidence="1" id="KW-0808">Transferase</keyword>